<protein>
    <submittedName>
        <fullName evidence="3">Uncharacterized protein</fullName>
    </submittedName>
</protein>
<dbReference type="InterPro" id="IPR011249">
    <property type="entry name" value="Metalloenz_LuxS/M16"/>
</dbReference>
<dbReference type="InterPro" id="IPR001431">
    <property type="entry name" value="Pept_M16_Zn_BS"/>
</dbReference>
<dbReference type="RefSeq" id="WP_067978760.1">
    <property type="nucleotide sequence ID" value="NZ_CP014163.1"/>
</dbReference>
<dbReference type="Gene3D" id="3.30.830.10">
    <property type="entry name" value="Metalloenzyme, LuxS/M16 peptidase-like"/>
    <property type="match status" value="4"/>
</dbReference>
<evidence type="ECO:0000313" key="3">
    <source>
        <dbReference type="EMBL" id="AMB99298.1"/>
    </source>
</evidence>
<dbReference type="Pfam" id="PF22516">
    <property type="entry name" value="PreP_C"/>
    <property type="match status" value="1"/>
</dbReference>
<comment type="similarity">
    <text evidence="1 2">Belongs to the peptidase M16 family.</text>
</comment>
<keyword evidence="4" id="KW-1185">Reference proteome</keyword>
<dbReference type="PROSITE" id="PS00143">
    <property type="entry name" value="INSULINASE"/>
    <property type="match status" value="1"/>
</dbReference>
<dbReference type="Pfam" id="PF00675">
    <property type="entry name" value="Peptidase_M16"/>
    <property type="match status" value="1"/>
</dbReference>
<organism evidence="3 4">
    <name type="scientific">Aerococcus urinaehominis</name>
    <dbReference type="NCBI Taxonomy" id="128944"/>
    <lineage>
        <taxon>Bacteria</taxon>
        <taxon>Bacillati</taxon>
        <taxon>Bacillota</taxon>
        <taxon>Bacilli</taxon>
        <taxon>Lactobacillales</taxon>
        <taxon>Aerococcaceae</taxon>
        <taxon>Aerococcus</taxon>
    </lineage>
</organism>
<dbReference type="GO" id="GO:0046872">
    <property type="term" value="F:metal ion binding"/>
    <property type="evidence" value="ECO:0007669"/>
    <property type="project" value="InterPro"/>
</dbReference>
<dbReference type="KEGG" id="auh:AWM75_04455"/>
<evidence type="ECO:0000256" key="2">
    <source>
        <dbReference type="RuleBase" id="RU004447"/>
    </source>
</evidence>
<dbReference type="Proteomes" id="UP000062260">
    <property type="component" value="Chromosome"/>
</dbReference>
<evidence type="ECO:0000313" key="4">
    <source>
        <dbReference type="Proteomes" id="UP000062260"/>
    </source>
</evidence>
<dbReference type="Pfam" id="PF08367">
    <property type="entry name" value="M16C_assoc"/>
    <property type="match status" value="1"/>
</dbReference>
<dbReference type="OrthoDB" id="9762027at2"/>
<dbReference type="GO" id="GO:0004222">
    <property type="term" value="F:metalloendopeptidase activity"/>
    <property type="evidence" value="ECO:0007669"/>
    <property type="project" value="InterPro"/>
</dbReference>
<dbReference type="InterPro" id="IPR007863">
    <property type="entry name" value="Peptidase_M16_C"/>
</dbReference>
<name>A0A0X8FL27_9LACT</name>
<dbReference type="InterPro" id="IPR013578">
    <property type="entry name" value="Peptidase_M16C_assoc"/>
</dbReference>
<dbReference type="PANTHER" id="PTHR43016">
    <property type="entry name" value="PRESEQUENCE PROTEASE"/>
    <property type="match status" value="1"/>
</dbReference>
<dbReference type="InterPro" id="IPR055130">
    <property type="entry name" value="PreP_C"/>
</dbReference>
<evidence type="ECO:0000256" key="1">
    <source>
        <dbReference type="ARBA" id="ARBA00007261"/>
    </source>
</evidence>
<dbReference type="AlphaFoldDB" id="A0A0X8FL27"/>
<dbReference type="EMBL" id="CP014163">
    <property type="protein sequence ID" value="AMB99298.1"/>
    <property type="molecule type" value="Genomic_DNA"/>
</dbReference>
<dbReference type="Pfam" id="PF05193">
    <property type="entry name" value="Peptidase_M16_C"/>
    <property type="match status" value="1"/>
</dbReference>
<proteinExistence type="inferred from homology"/>
<reference evidence="3 4" key="1">
    <citation type="journal article" date="2016" name="Genome Announc.">
        <title>Complete Genome Sequences of Aerococcus christensenii CCUG 28831T, Aerococcus sanguinicola CCUG 43001T, Aerococcus urinae CCUG 36881T, Aerococcus urinaeequi CCUG 28094T, Aerococcus urinaehominis CCUG 42038 BT, and Aerococcus viridans CCUG 4311T.</title>
        <authorList>
            <person name="Carkaci D."/>
            <person name="Dargis R."/>
            <person name="Nielsen X.C."/>
            <person name="Skovgaard O."/>
            <person name="Fuursted K."/>
            <person name="Christensen J.J."/>
        </authorList>
    </citation>
    <scope>NUCLEOTIDE SEQUENCE [LARGE SCALE GENOMIC DNA]</scope>
    <source>
        <strain evidence="3 4">CCUG42038B</strain>
    </source>
</reference>
<dbReference type="InterPro" id="IPR011765">
    <property type="entry name" value="Pept_M16_N"/>
</dbReference>
<dbReference type="SMART" id="SM01264">
    <property type="entry name" value="M16C_associated"/>
    <property type="match status" value="1"/>
</dbReference>
<dbReference type="PANTHER" id="PTHR43016:SF13">
    <property type="entry name" value="PRESEQUENCE PROTEASE, MITOCHONDRIAL"/>
    <property type="match status" value="1"/>
</dbReference>
<dbReference type="GO" id="GO:0016485">
    <property type="term" value="P:protein processing"/>
    <property type="evidence" value="ECO:0007669"/>
    <property type="project" value="TreeGrafter"/>
</dbReference>
<reference evidence="4" key="2">
    <citation type="submission" date="2016-01" db="EMBL/GenBank/DDBJ databases">
        <title>Six Aerococcus type strain genome sequencing and assembly using PacBio and Illumina Hiseq.</title>
        <authorList>
            <person name="Carkaci D."/>
            <person name="Dargis R."/>
            <person name="Nielsen X.C."/>
            <person name="Skovgaard O."/>
            <person name="Fuursted K."/>
            <person name="Christensen J.J."/>
        </authorList>
    </citation>
    <scope>NUCLEOTIDE SEQUENCE [LARGE SCALE GENOMIC DNA]</scope>
    <source>
        <strain evidence="4">CCUG42038B</strain>
    </source>
</reference>
<dbReference type="SUPFAM" id="SSF63411">
    <property type="entry name" value="LuxS/MPP-like metallohydrolase"/>
    <property type="match status" value="4"/>
</dbReference>
<accession>A0A0X8FL27</accession>
<dbReference type="STRING" id="128944.AWM75_04455"/>
<sequence>MQKDWTGYGFRLDQVSPAGDIDGQIYQFTHLKSGGQVVWLKTDDDNRTFGIGFLTPPEDSTGVAHIVEHAVLSGSRKYPAKDPFMQMLKRSMSTFLNAMTFADMTIYPVASMNERDFHNLMDVYLDATLFPRIYEEERIFKQEGWHLELFDKGEAMTYNGVVYNEMRGAYSTPDRTVYQQVTQNFHPESTYAHESGGYPYDIPKLTYQDFLDFHRRHYRPENALTYLYGNIDIERALAQIDGDFFAEFTASGRGKSQIMMPNNQVGFKRDTVYYDGDQDMTAETDSYLSYVVNMGQSQAIEDQFINSLVSDVLINAESSPLRQALVDAGYGADISAISGDGCYQNFGLILEKADASQADRILKIIEDELAKQADQGVNKDLVHAIMNANELQIRRAGGANRGVSLFIQVMTKWRYGMDIEQSLNYGPIFKAVRAAIDNNLIEDIIRKKILPATSKQFLVHQPQSGIFSQLDQELANDLANQQTAMSDQEVADLIAANEDLRSYQMAGDSPENLATLPSLTLDEVDRQTKPIDQEINQAAYTSCFHAFDSNGIDYLDFYFPVDEISSDQIPYLQDWAYLLGSVATKNYSFQELDIELMKLTAGLDLTPRIYRPNQTDYCLQLDVSFASLANYTSQALALVQEIMLASDFSNRDRVKTILQRLKNDLEGSFENNGHRFAMRRLRSFTSQADYLDDQLHGLGYYDHLKSGLADFGAYYEKMLAHFADFQTKIWNKERVTIALTADRDRQSDLISLTHHFADGLSSHQAQPQVLNLSLSPGRKEAITSNSNVQYVSMGGLLPADSYDYAGYDLVLANILSKDYLYEQIRAQGGAYGAGLSLTRTGDLATYSYRDPNIDRTIAVYQNIGQELAGLALSQAEIDQYIIGSMTSFHGPLAAEGVNRLMMARYFNGTSKADVDRRLQEALDTQIDQLRDRAPLFNQALNDQASLVVFGNQEAINQAQVDFDQVRSLR</sequence>
<gene>
    <name evidence="3" type="ORF">AWM75_04455</name>
</gene>